<evidence type="ECO:0000256" key="2">
    <source>
        <dbReference type="ARBA" id="ARBA00008193"/>
    </source>
</evidence>
<feature type="transmembrane region" description="Helical" evidence="7">
    <location>
        <begin position="69"/>
        <end position="90"/>
    </location>
</feature>
<comment type="caution">
    <text evidence="9">The sequence shown here is derived from an EMBL/GenBank/DDBJ whole genome shotgun (WGS) entry which is preliminary data.</text>
</comment>
<feature type="transmembrane region" description="Helical" evidence="7">
    <location>
        <begin position="187"/>
        <end position="204"/>
    </location>
</feature>
<dbReference type="PANTHER" id="PTHR30506:SF3">
    <property type="entry name" value="UPF0126 INNER MEMBRANE PROTEIN YADS-RELATED"/>
    <property type="match status" value="1"/>
</dbReference>
<keyword evidence="4 7" id="KW-0812">Transmembrane</keyword>
<feature type="transmembrane region" description="Helical" evidence="7">
    <location>
        <begin position="164"/>
        <end position="181"/>
    </location>
</feature>
<evidence type="ECO:0000313" key="9">
    <source>
        <dbReference type="EMBL" id="RGD75364.1"/>
    </source>
</evidence>
<reference evidence="9 10" key="1">
    <citation type="submission" date="2018-08" db="EMBL/GenBank/DDBJ databases">
        <title>A genome reference for cultivated species of the human gut microbiota.</title>
        <authorList>
            <person name="Zou Y."/>
            <person name="Xue W."/>
            <person name="Luo G."/>
        </authorList>
    </citation>
    <scope>NUCLEOTIDE SEQUENCE [LARGE SCALE GENOMIC DNA]</scope>
    <source>
        <strain evidence="9 10">AM25-6</strain>
    </source>
</reference>
<comment type="subcellular location">
    <subcellularLocation>
        <location evidence="1">Cell membrane</location>
        <topology evidence="1">Multi-pass membrane protein</topology>
    </subcellularLocation>
</comment>
<evidence type="ECO:0000256" key="1">
    <source>
        <dbReference type="ARBA" id="ARBA00004651"/>
    </source>
</evidence>
<feature type="transmembrane region" description="Helical" evidence="7">
    <location>
        <begin position="110"/>
        <end position="143"/>
    </location>
</feature>
<feature type="transmembrane region" description="Helical" evidence="7">
    <location>
        <begin position="12"/>
        <end position="30"/>
    </location>
</feature>
<evidence type="ECO:0000313" key="10">
    <source>
        <dbReference type="Proteomes" id="UP000261212"/>
    </source>
</evidence>
<feature type="domain" description="Glycine transporter" evidence="8">
    <location>
        <begin position="106"/>
        <end position="180"/>
    </location>
</feature>
<dbReference type="EMBL" id="QUSM01000002">
    <property type="protein sequence ID" value="RGD75364.1"/>
    <property type="molecule type" value="Genomic_DNA"/>
</dbReference>
<evidence type="ECO:0000256" key="3">
    <source>
        <dbReference type="ARBA" id="ARBA00022475"/>
    </source>
</evidence>
<feature type="transmembrane region" description="Helical" evidence="7">
    <location>
        <begin position="36"/>
        <end position="57"/>
    </location>
</feature>
<protein>
    <submittedName>
        <fullName evidence="9">Trimeric intracellular cation channel family protein</fullName>
    </submittedName>
</protein>
<proteinExistence type="inferred from homology"/>
<dbReference type="RefSeq" id="WP_007050025.1">
    <property type="nucleotide sequence ID" value="NZ_CABKNJ010000001.1"/>
</dbReference>
<keyword evidence="3" id="KW-1003">Cell membrane</keyword>
<feature type="domain" description="Glycine transporter" evidence="8">
    <location>
        <begin position="12"/>
        <end position="86"/>
    </location>
</feature>
<comment type="similarity">
    <text evidence="2">Belongs to the UPF0126 family.</text>
</comment>
<organism evidence="9 10">
    <name type="scientific">Anaerofustis stercorihominis</name>
    <dbReference type="NCBI Taxonomy" id="214853"/>
    <lineage>
        <taxon>Bacteria</taxon>
        <taxon>Bacillati</taxon>
        <taxon>Bacillota</taxon>
        <taxon>Clostridia</taxon>
        <taxon>Eubacteriales</taxon>
        <taxon>Eubacteriaceae</taxon>
        <taxon>Anaerofustis</taxon>
    </lineage>
</organism>
<evidence type="ECO:0000256" key="6">
    <source>
        <dbReference type="ARBA" id="ARBA00023136"/>
    </source>
</evidence>
<keyword evidence="5 7" id="KW-1133">Transmembrane helix</keyword>
<dbReference type="InterPro" id="IPR005115">
    <property type="entry name" value="Gly_transporter"/>
</dbReference>
<dbReference type="GO" id="GO:0005886">
    <property type="term" value="C:plasma membrane"/>
    <property type="evidence" value="ECO:0007669"/>
    <property type="project" value="UniProtKB-SubCell"/>
</dbReference>
<evidence type="ECO:0000256" key="4">
    <source>
        <dbReference type="ARBA" id="ARBA00022692"/>
    </source>
</evidence>
<evidence type="ECO:0000256" key="7">
    <source>
        <dbReference type="SAM" id="Phobius"/>
    </source>
</evidence>
<dbReference type="Pfam" id="PF03458">
    <property type="entry name" value="Gly_transporter"/>
    <property type="match status" value="2"/>
</dbReference>
<sequence>MNFIFTEQFINICEIIGIIAFAISGAMVAIEKDLDVFGVVVLGVTTALGGGIIRDIILGMLPPNMFTNGTYAALAAVAALVVFIFSYYNYKYIEDHINLFNNALNVFDAIGLGVFVILGMNSAIFAGFTYNNFLLIFVGVITGIGGGMLRDIMVSDIPFVLRKRIYALACIVGGGVYLVLLKNNVNSDISVLIGIFSIIFIRLLSRKYKWSLPKVKK</sequence>
<accession>A0A3E3E1D7</accession>
<dbReference type="Proteomes" id="UP000261212">
    <property type="component" value="Unassembled WGS sequence"/>
</dbReference>
<name>A0A3E3E1D7_9FIRM</name>
<dbReference type="GeneID" id="98000356"/>
<evidence type="ECO:0000259" key="8">
    <source>
        <dbReference type="Pfam" id="PF03458"/>
    </source>
</evidence>
<dbReference type="PANTHER" id="PTHR30506">
    <property type="entry name" value="INNER MEMBRANE PROTEIN"/>
    <property type="match status" value="1"/>
</dbReference>
<evidence type="ECO:0000256" key="5">
    <source>
        <dbReference type="ARBA" id="ARBA00022989"/>
    </source>
</evidence>
<keyword evidence="6 7" id="KW-0472">Membrane</keyword>
<dbReference type="AlphaFoldDB" id="A0A3E3E1D7"/>
<gene>
    <name evidence="9" type="ORF">DW687_03290</name>
</gene>